<evidence type="ECO:0000313" key="1">
    <source>
        <dbReference type="EMBL" id="KAF7305852.1"/>
    </source>
</evidence>
<dbReference type="Pfam" id="PF14388">
    <property type="entry name" value="DUF4419"/>
    <property type="match status" value="1"/>
</dbReference>
<keyword evidence="2" id="KW-1185">Reference proteome</keyword>
<gene>
    <name evidence="1" type="ORF">HMN09_00739200</name>
</gene>
<protein>
    <submittedName>
        <fullName evidence="1">Aryl-alcohol oxidase</fullName>
    </submittedName>
</protein>
<dbReference type="PANTHER" id="PTHR31252">
    <property type="entry name" value="DUF4419 DOMAIN-CONTAINING PROTEIN"/>
    <property type="match status" value="1"/>
</dbReference>
<comment type="caution">
    <text evidence="1">The sequence shown here is derived from an EMBL/GenBank/DDBJ whole genome shotgun (WGS) entry which is preliminary data.</text>
</comment>
<dbReference type="AlphaFoldDB" id="A0A8H6W5Q1"/>
<accession>A0A8H6W5Q1</accession>
<sequence length="253" mass="28348">MTGEIQKNVVDPTLRSWALPDFSTTTVKDTTVASIMLMATLMAYFQYTFSSVACGIPSVTLEGDKADWEELRERAAKLKAFDERSSEGNVDFWQKVAHYRSGGSGPSYYSGWISAFCAFDQKGRWLGTRLKTPELESVNSTIAPEVMSAQEFWATYDRRYDPNQSDDAFLLDRTPYHIVEKVIIPPCYAEVDVVLHDKDTGEKVETMMIAGIVAAEVLSSGDLLPSLELDDDTDGVDDVIKPFAAWWLLEKKQ</sequence>
<reference evidence="1" key="1">
    <citation type="submission" date="2020-05" db="EMBL/GenBank/DDBJ databases">
        <title>Mycena genomes resolve the evolution of fungal bioluminescence.</title>
        <authorList>
            <person name="Tsai I.J."/>
        </authorList>
    </citation>
    <scope>NUCLEOTIDE SEQUENCE</scope>
    <source>
        <strain evidence="1">110903Hualien_Pintung</strain>
    </source>
</reference>
<dbReference type="EMBL" id="JACAZE010000009">
    <property type="protein sequence ID" value="KAF7305852.1"/>
    <property type="molecule type" value="Genomic_DNA"/>
</dbReference>
<dbReference type="Proteomes" id="UP000613580">
    <property type="component" value="Unassembled WGS sequence"/>
</dbReference>
<dbReference type="OrthoDB" id="9978173at2759"/>
<organism evidence="1 2">
    <name type="scientific">Mycena chlorophos</name>
    <name type="common">Agaric fungus</name>
    <name type="synonym">Agaricus chlorophos</name>
    <dbReference type="NCBI Taxonomy" id="658473"/>
    <lineage>
        <taxon>Eukaryota</taxon>
        <taxon>Fungi</taxon>
        <taxon>Dikarya</taxon>
        <taxon>Basidiomycota</taxon>
        <taxon>Agaricomycotina</taxon>
        <taxon>Agaricomycetes</taxon>
        <taxon>Agaricomycetidae</taxon>
        <taxon>Agaricales</taxon>
        <taxon>Marasmiineae</taxon>
        <taxon>Mycenaceae</taxon>
        <taxon>Mycena</taxon>
    </lineage>
</organism>
<dbReference type="InterPro" id="IPR025533">
    <property type="entry name" value="DUF4419"/>
</dbReference>
<name>A0A8H6W5Q1_MYCCL</name>
<evidence type="ECO:0000313" key="2">
    <source>
        <dbReference type="Proteomes" id="UP000613580"/>
    </source>
</evidence>
<dbReference type="PANTHER" id="PTHR31252:SF11">
    <property type="entry name" value="DUF4419 DOMAIN-CONTAINING PROTEIN"/>
    <property type="match status" value="1"/>
</dbReference>
<proteinExistence type="predicted"/>